<dbReference type="KEGG" id="kim:G3T16_01905"/>
<dbReference type="Pfam" id="PF04316">
    <property type="entry name" value="FlgM"/>
    <property type="match status" value="1"/>
</dbReference>
<evidence type="ECO:0000256" key="7">
    <source>
        <dbReference type="ARBA" id="ARBA00024739"/>
    </source>
</evidence>
<organism evidence="11 12">
    <name type="scientific">Kineobactrum salinum</name>
    <dbReference type="NCBI Taxonomy" id="2708301"/>
    <lineage>
        <taxon>Bacteria</taxon>
        <taxon>Pseudomonadati</taxon>
        <taxon>Pseudomonadota</taxon>
        <taxon>Gammaproteobacteria</taxon>
        <taxon>Cellvibrionales</taxon>
        <taxon>Halieaceae</taxon>
        <taxon>Kineobactrum</taxon>
    </lineage>
</organism>
<dbReference type="InterPro" id="IPR031316">
    <property type="entry name" value="FlgM_C"/>
</dbReference>
<evidence type="ECO:0000256" key="4">
    <source>
        <dbReference type="ARBA" id="ARBA00022795"/>
    </source>
</evidence>
<dbReference type="InterPro" id="IPR007412">
    <property type="entry name" value="FlgM"/>
</dbReference>
<reference evidence="11 12" key="1">
    <citation type="submission" date="2020-02" db="EMBL/GenBank/DDBJ databases">
        <title>Genome sequencing for Kineobactrum sp. M2.</title>
        <authorList>
            <person name="Park S.-J."/>
        </authorList>
    </citation>
    <scope>NUCLEOTIDE SEQUENCE [LARGE SCALE GENOMIC DNA]</scope>
    <source>
        <strain evidence="11 12">M2</strain>
    </source>
</reference>
<comment type="similarity">
    <text evidence="1">Belongs to the FlgM family.</text>
</comment>
<evidence type="ECO:0000256" key="8">
    <source>
        <dbReference type="ARBA" id="ARBA00030117"/>
    </source>
</evidence>
<dbReference type="GO" id="GO:0045892">
    <property type="term" value="P:negative regulation of DNA-templated transcription"/>
    <property type="evidence" value="ECO:0007669"/>
    <property type="project" value="InterPro"/>
</dbReference>
<proteinExistence type="inferred from homology"/>
<gene>
    <name evidence="11" type="primary">flgM</name>
    <name evidence="11" type="ORF">G3T16_01905</name>
</gene>
<feature type="compositionally biased region" description="Low complexity" evidence="9">
    <location>
        <begin position="28"/>
        <end position="40"/>
    </location>
</feature>
<dbReference type="Proteomes" id="UP000477680">
    <property type="component" value="Chromosome"/>
</dbReference>
<evidence type="ECO:0000313" key="12">
    <source>
        <dbReference type="Proteomes" id="UP000477680"/>
    </source>
</evidence>
<dbReference type="AlphaFoldDB" id="A0A6C0TXT5"/>
<evidence type="ECO:0000256" key="9">
    <source>
        <dbReference type="SAM" id="MobiDB-lite"/>
    </source>
</evidence>
<keyword evidence="5" id="KW-0805">Transcription regulation</keyword>
<feature type="region of interest" description="Disordered" evidence="9">
    <location>
        <begin position="1"/>
        <end position="55"/>
    </location>
</feature>
<keyword evidence="6" id="KW-0804">Transcription</keyword>
<keyword evidence="12" id="KW-1185">Reference proteome</keyword>
<comment type="function">
    <text evidence="7">Responsible for the coupling of flagellin expression to flagellar assembly by preventing expression of the flagellin genes when a component of the middle class of proteins is defective. It negatively regulates flagellar genes by inhibiting the activity of FliA by directly binding to FliA.</text>
</comment>
<keyword evidence="11" id="KW-0969">Cilium</keyword>
<evidence type="ECO:0000256" key="1">
    <source>
        <dbReference type="ARBA" id="ARBA00005322"/>
    </source>
</evidence>
<dbReference type="NCBIfam" id="TIGR03824">
    <property type="entry name" value="FlgM_jcvi"/>
    <property type="match status" value="1"/>
</dbReference>
<dbReference type="SUPFAM" id="SSF101498">
    <property type="entry name" value="Anti-sigma factor FlgM"/>
    <property type="match status" value="1"/>
</dbReference>
<dbReference type="InterPro" id="IPR035890">
    <property type="entry name" value="Anti-sigma-28_factor_FlgM_sf"/>
</dbReference>
<protein>
    <recommendedName>
        <fullName evidence="2">Negative regulator of flagellin synthesis</fullName>
    </recommendedName>
    <alternativeName>
        <fullName evidence="8">Anti-sigma-28 factor</fullName>
    </alternativeName>
</protein>
<feature type="domain" description="Anti-sigma-28 factor FlgM C-terminal" evidence="10">
    <location>
        <begin position="44"/>
        <end position="84"/>
    </location>
</feature>
<keyword evidence="3" id="KW-0678">Repressor</keyword>
<evidence type="ECO:0000256" key="3">
    <source>
        <dbReference type="ARBA" id="ARBA00022491"/>
    </source>
</evidence>
<evidence type="ECO:0000256" key="2">
    <source>
        <dbReference type="ARBA" id="ARBA00017823"/>
    </source>
</evidence>
<keyword evidence="4" id="KW-1005">Bacterial flagellum biogenesis</keyword>
<evidence type="ECO:0000259" key="10">
    <source>
        <dbReference type="Pfam" id="PF04316"/>
    </source>
</evidence>
<evidence type="ECO:0000256" key="5">
    <source>
        <dbReference type="ARBA" id="ARBA00023015"/>
    </source>
</evidence>
<dbReference type="EMBL" id="CP048711">
    <property type="protein sequence ID" value="QIB64343.1"/>
    <property type="molecule type" value="Genomic_DNA"/>
</dbReference>
<sequence length="96" mass="9937">MITLKINGYSSPTQAGQAAPGRNEGKTAAAPSSAAASPAAVTHLSSSTGDTSRDVDTARVAEIRQAIAEGRLEFRADLIADKLIASVQDLLDQDQQ</sequence>
<name>A0A6C0TXT5_9GAMM</name>
<dbReference type="RefSeq" id="WP_163493593.1">
    <property type="nucleotide sequence ID" value="NZ_CP048711.1"/>
</dbReference>
<evidence type="ECO:0000313" key="11">
    <source>
        <dbReference type="EMBL" id="QIB64343.1"/>
    </source>
</evidence>
<keyword evidence="11" id="KW-0966">Cell projection</keyword>
<dbReference type="GO" id="GO:0044781">
    <property type="term" value="P:bacterial-type flagellum organization"/>
    <property type="evidence" value="ECO:0007669"/>
    <property type="project" value="UniProtKB-KW"/>
</dbReference>
<evidence type="ECO:0000256" key="6">
    <source>
        <dbReference type="ARBA" id="ARBA00023163"/>
    </source>
</evidence>
<keyword evidence="11" id="KW-0282">Flagellum</keyword>
<accession>A0A6C0TXT5</accession>